<evidence type="ECO:0000313" key="1">
    <source>
        <dbReference type="EMBL" id="MBL4918327.1"/>
    </source>
</evidence>
<sequence>MISAETLIARARQNRLQALAHRREATAAAPAGTAATGCANINAAPRDPQPTVIFTSRRREMLALAS</sequence>
<comment type="caution">
    <text evidence="1">The sequence shown here is derived from an EMBL/GenBank/DDBJ whole genome shotgun (WGS) entry which is preliminary data.</text>
</comment>
<protein>
    <submittedName>
        <fullName evidence="1">Uncharacterized protein</fullName>
    </submittedName>
</protein>
<dbReference type="RefSeq" id="WP_202689323.1">
    <property type="nucleotide sequence ID" value="NZ_JAESVN010000006.1"/>
</dbReference>
<gene>
    <name evidence="1" type="ORF">JL811_13955</name>
</gene>
<dbReference type="AlphaFoldDB" id="A0A8K0VFF1"/>
<dbReference type="Proteomes" id="UP000648908">
    <property type="component" value="Unassembled WGS sequence"/>
</dbReference>
<dbReference type="EMBL" id="JAESVN010000006">
    <property type="protein sequence ID" value="MBL4918327.1"/>
    <property type="molecule type" value="Genomic_DNA"/>
</dbReference>
<accession>A0A8K0VFF1</accession>
<name>A0A8K0VFF1_9RHOB</name>
<reference evidence="1" key="1">
    <citation type="submission" date="2021-01" db="EMBL/GenBank/DDBJ databases">
        <title>Tabrizicola alba sp. nov. a motile alkaliphilic bacterium isolated from a soda lake.</title>
        <authorList>
            <person name="Szuroczki S."/>
            <person name="Abbaszade G."/>
            <person name="Schumann P."/>
            <person name="Toth E."/>
        </authorList>
    </citation>
    <scope>NUCLEOTIDE SEQUENCE</scope>
    <source>
        <strain evidence="1">DMG-N-6</strain>
    </source>
</reference>
<keyword evidence="2" id="KW-1185">Reference proteome</keyword>
<proteinExistence type="predicted"/>
<organism evidence="1 2">
    <name type="scientific">Szabonella alba</name>
    <dbReference type="NCBI Taxonomy" id="2804194"/>
    <lineage>
        <taxon>Bacteria</taxon>
        <taxon>Pseudomonadati</taxon>
        <taxon>Pseudomonadota</taxon>
        <taxon>Alphaproteobacteria</taxon>
        <taxon>Rhodobacterales</taxon>
        <taxon>Paracoccaceae</taxon>
        <taxon>Szabonella</taxon>
    </lineage>
</organism>
<evidence type="ECO:0000313" key="2">
    <source>
        <dbReference type="Proteomes" id="UP000648908"/>
    </source>
</evidence>